<dbReference type="PANTHER" id="PTHR24422:SF19">
    <property type="entry name" value="CHEMOTAXIS PROTEIN METHYLTRANSFERASE"/>
    <property type="match status" value="1"/>
</dbReference>
<dbReference type="SUPFAM" id="SSF53335">
    <property type="entry name" value="S-adenosyl-L-methionine-dependent methyltransferases"/>
    <property type="match status" value="1"/>
</dbReference>
<dbReference type="EMBL" id="BALE01000011">
    <property type="protein sequence ID" value="GAN53785.1"/>
    <property type="molecule type" value="Genomic_DNA"/>
</dbReference>
<feature type="binding site" evidence="6">
    <location>
        <position position="161"/>
    </location>
    <ligand>
        <name>S-adenosyl-L-methionine</name>
        <dbReference type="ChEBI" id="CHEBI:59789"/>
    </ligand>
</feature>
<dbReference type="GO" id="GO:0032259">
    <property type="term" value="P:methylation"/>
    <property type="evidence" value="ECO:0007669"/>
    <property type="project" value="UniProtKB-KW"/>
</dbReference>
<dbReference type="OrthoDB" id="9816309at2"/>
<comment type="caution">
    <text evidence="8">The sequence shown here is derived from an EMBL/GenBank/DDBJ whole genome shotgun (WGS) entry which is preliminary data.</text>
</comment>
<dbReference type="STRING" id="1231623.Tasa_011_004"/>
<dbReference type="GO" id="GO:0008983">
    <property type="term" value="F:protein-glutamate O-methyltransferase activity"/>
    <property type="evidence" value="ECO:0007669"/>
    <property type="project" value="UniProtKB-EC"/>
</dbReference>
<dbReference type="PRINTS" id="PR00996">
    <property type="entry name" value="CHERMTFRASE"/>
</dbReference>
<dbReference type="InterPro" id="IPR022641">
    <property type="entry name" value="CheR_N"/>
</dbReference>
<dbReference type="RefSeq" id="WP_048848109.1">
    <property type="nucleotide sequence ID" value="NZ_BALE01000011.1"/>
</dbReference>
<dbReference type="PIRSF" id="PIRSF000410">
    <property type="entry name" value="CheR"/>
    <property type="match status" value="1"/>
</dbReference>
<dbReference type="PROSITE" id="PS50123">
    <property type="entry name" value="CHER"/>
    <property type="match status" value="1"/>
</dbReference>
<feature type="domain" description="CheR-type methyltransferase" evidence="7">
    <location>
        <begin position="15"/>
        <end position="291"/>
    </location>
</feature>
<proteinExistence type="predicted"/>
<gene>
    <name evidence="8" type="ORF">Tasa_011_004</name>
</gene>
<name>A0A0D6MK21_9PROT</name>
<evidence type="ECO:0000313" key="9">
    <source>
        <dbReference type="Proteomes" id="UP000032679"/>
    </source>
</evidence>
<dbReference type="AlphaFoldDB" id="A0A0D6MK21"/>
<evidence type="ECO:0000256" key="6">
    <source>
        <dbReference type="PIRSR" id="PIRSR000410-1"/>
    </source>
</evidence>
<evidence type="ECO:0000256" key="5">
    <source>
        <dbReference type="PIRNR" id="PIRNR000410"/>
    </source>
</evidence>
<dbReference type="SUPFAM" id="SSF47757">
    <property type="entry name" value="Chemotaxis receptor methyltransferase CheR, N-terminal domain"/>
    <property type="match status" value="1"/>
</dbReference>
<keyword evidence="3 5" id="KW-0808">Transferase</keyword>
<evidence type="ECO:0000256" key="4">
    <source>
        <dbReference type="ARBA" id="ARBA00022691"/>
    </source>
</evidence>
<dbReference type="InterPro" id="IPR000780">
    <property type="entry name" value="CheR_MeTrfase"/>
</dbReference>
<comment type="function">
    <text evidence="5">Methylation of the membrane-bound methyl-accepting chemotaxis proteins (MCP) to form gamma-glutamyl methyl ester residues in MCP.</text>
</comment>
<dbReference type="InterPro" id="IPR022642">
    <property type="entry name" value="CheR_C"/>
</dbReference>
<dbReference type="InterPro" id="IPR036804">
    <property type="entry name" value="CheR_N_sf"/>
</dbReference>
<evidence type="ECO:0000256" key="2">
    <source>
        <dbReference type="ARBA" id="ARBA00022603"/>
    </source>
</evidence>
<evidence type="ECO:0000313" key="8">
    <source>
        <dbReference type="EMBL" id="GAN53785.1"/>
    </source>
</evidence>
<dbReference type="Pfam" id="PF03705">
    <property type="entry name" value="CheR_N"/>
    <property type="match status" value="1"/>
</dbReference>
<feature type="binding site" evidence="6">
    <location>
        <begin position="217"/>
        <end position="218"/>
    </location>
    <ligand>
        <name>S-adenosyl-L-methionine</name>
        <dbReference type="ChEBI" id="CHEBI:59789"/>
    </ligand>
</feature>
<reference evidence="8 9" key="1">
    <citation type="submission" date="2012-10" db="EMBL/GenBank/DDBJ databases">
        <title>Genome sequencing of Tanticharoenia sakaeratensis NBRC 103193.</title>
        <authorList>
            <person name="Azuma Y."/>
            <person name="Hadano H."/>
            <person name="Hirakawa H."/>
            <person name="Matsushita K."/>
        </authorList>
    </citation>
    <scope>NUCLEOTIDE SEQUENCE [LARGE SCALE GENOMIC DNA]</scope>
    <source>
        <strain evidence="8 9">NBRC 103193</strain>
    </source>
</reference>
<dbReference type="PANTHER" id="PTHR24422">
    <property type="entry name" value="CHEMOTAXIS PROTEIN METHYLTRANSFERASE"/>
    <property type="match status" value="1"/>
</dbReference>
<feature type="binding site" evidence="6">
    <location>
        <position position="135"/>
    </location>
    <ligand>
        <name>S-adenosyl-L-methionine</name>
        <dbReference type="ChEBI" id="CHEBI:59789"/>
    </ligand>
</feature>
<sequence length="291" mass="32313">MTFAAEAANARSLTPVQSINSLSSRNFQTIAHIAKSISGLDIGESKRSLVVARLLRRLRALDMADFDAYCDRLNGPDGEEERAHMVSALTTNVTAFFREPHHFDYLAQHLATPPGIASRAAPVRIWCAAASSGEEAYSAALTLLSSYPSAATYGARVLATDINPHVIAAAHRGLYPISERSRIPQSLFQKYCKEDTDEGHFSFEESVRSIIRFRELNLLGPWPMRQKFDAIFCRNVAIYFDAPTKLALWRRLVSQLTPGGELYLGHSERIDDPASYGLQAFGITAYRMVSR</sequence>
<keyword evidence="2 5" id="KW-0489">Methyltransferase</keyword>
<comment type="catalytic activity">
    <reaction evidence="1 5">
        <text>L-glutamyl-[protein] + S-adenosyl-L-methionine = [protein]-L-glutamate 5-O-methyl ester + S-adenosyl-L-homocysteine</text>
        <dbReference type="Rhea" id="RHEA:24452"/>
        <dbReference type="Rhea" id="RHEA-COMP:10208"/>
        <dbReference type="Rhea" id="RHEA-COMP:10311"/>
        <dbReference type="ChEBI" id="CHEBI:29973"/>
        <dbReference type="ChEBI" id="CHEBI:57856"/>
        <dbReference type="ChEBI" id="CHEBI:59789"/>
        <dbReference type="ChEBI" id="CHEBI:82795"/>
        <dbReference type="EC" id="2.1.1.80"/>
    </reaction>
</comment>
<dbReference type="InterPro" id="IPR029063">
    <property type="entry name" value="SAM-dependent_MTases_sf"/>
</dbReference>
<keyword evidence="9" id="KW-1185">Reference proteome</keyword>
<feature type="binding site" evidence="6">
    <location>
        <position position="92"/>
    </location>
    <ligand>
        <name>S-adenosyl-L-methionine</name>
        <dbReference type="ChEBI" id="CHEBI:59789"/>
    </ligand>
</feature>
<evidence type="ECO:0000256" key="1">
    <source>
        <dbReference type="ARBA" id="ARBA00001541"/>
    </source>
</evidence>
<dbReference type="Pfam" id="PF01739">
    <property type="entry name" value="CheR"/>
    <property type="match status" value="1"/>
</dbReference>
<dbReference type="EC" id="2.1.1.80" evidence="5"/>
<dbReference type="SMART" id="SM00138">
    <property type="entry name" value="MeTrc"/>
    <property type="match status" value="1"/>
</dbReference>
<dbReference type="InterPro" id="IPR050903">
    <property type="entry name" value="Bact_Chemotaxis_MeTrfase"/>
</dbReference>
<dbReference type="Gene3D" id="3.40.50.150">
    <property type="entry name" value="Vaccinia Virus protein VP39"/>
    <property type="match status" value="1"/>
</dbReference>
<dbReference type="Gene3D" id="1.10.155.10">
    <property type="entry name" value="Chemotaxis receptor methyltransferase CheR, N-terminal domain"/>
    <property type="match status" value="1"/>
</dbReference>
<organism evidence="8 9">
    <name type="scientific">Tanticharoenia sakaeratensis NBRC 103193</name>
    <dbReference type="NCBI Taxonomy" id="1231623"/>
    <lineage>
        <taxon>Bacteria</taxon>
        <taxon>Pseudomonadati</taxon>
        <taxon>Pseudomonadota</taxon>
        <taxon>Alphaproteobacteria</taxon>
        <taxon>Acetobacterales</taxon>
        <taxon>Acetobacteraceae</taxon>
        <taxon>Tanticharoenia</taxon>
    </lineage>
</organism>
<feature type="binding site" evidence="6">
    <location>
        <begin position="234"/>
        <end position="235"/>
    </location>
    <ligand>
        <name>S-adenosyl-L-methionine</name>
        <dbReference type="ChEBI" id="CHEBI:59789"/>
    </ligand>
</feature>
<evidence type="ECO:0000259" key="7">
    <source>
        <dbReference type="PROSITE" id="PS50123"/>
    </source>
</evidence>
<accession>A0A0D6MK21</accession>
<dbReference type="InterPro" id="IPR026024">
    <property type="entry name" value="Chemotaxis_MeTrfase_CheR"/>
</dbReference>
<feature type="binding site" evidence="6">
    <location>
        <position position="94"/>
    </location>
    <ligand>
        <name>S-adenosyl-L-methionine</name>
        <dbReference type="ChEBI" id="CHEBI:59789"/>
    </ligand>
</feature>
<feature type="binding site" evidence="6">
    <location>
        <position position="98"/>
    </location>
    <ligand>
        <name>S-adenosyl-L-methionine</name>
        <dbReference type="ChEBI" id="CHEBI:59789"/>
    </ligand>
</feature>
<dbReference type="Proteomes" id="UP000032679">
    <property type="component" value="Unassembled WGS sequence"/>
</dbReference>
<evidence type="ECO:0000256" key="3">
    <source>
        <dbReference type="ARBA" id="ARBA00022679"/>
    </source>
</evidence>
<keyword evidence="4 5" id="KW-0949">S-adenosyl-L-methionine</keyword>
<protein>
    <recommendedName>
        <fullName evidence="5">Chemotaxis protein methyltransferase</fullName>
        <ecNumber evidence="5">2.1.1.80</ecNumber>
    </recommendedName>
</protein>